<reference evidence="3" key="1">
    <citation type="journal article" date="2023" name="Mol. Phylogenet. Evol.">
        <title>Genome-scale phylogeny and comparative genomics of the fungal order Sordariales.</title>
        <authorList>
            <person name="Hensen N."/>
            <person name="Bonometti L."/>
            <person name="Westerberg I."/>
            <person name="Brannstrom I.O."/>
            <person name="Guillou S."/>
            <person name="Cros-Aarteil S."/>
            <person name="Calhoun S."/>
            <person name="Haridas S."/>
            <person name="Kuo A."/>
            <person name="Mondo S."/>
            <person name="Pangilinan J."/>
            <person name="Riley R."/>
            <person name="LaButti K."/>
            <person name="Andreopoulos B."/>
            <person name="Lipzen A."/>
            <person name="Chen C."/>
            <person name="Yan M."/>
            <person name="Daum C."/>
            <person name="Ng V."/>
            <person name="Clum A."/>
            <person name="Steindorff A."/>
            <person name="Ohm R.A."/>
            <person name="Martin F."/>
            <person name="Silar P."/>
            <person name="Natvig D.O."/>
            <person name="Lalanne C."/>
            <person name="Gautier V."/>
            <person name="Ament-Velasquez S.L."/>
            <person name="Kruys A."/>
            <person name="Hutchinson M.I."/>
            <person name="Powell A.J."/>
            <person name="Barry K."/>
            <person name="Miller A.N."/>
            <person name="Grigoriev I.V."/>
            <person name="Debuchy R."/>
            <person name="Gladieux P."/>
            <person name="Hiltunen Thoren M."/>
            <person name="Johannesson H."/>
        </authorList>
    </citation>
    <scope>NUCLEOTIDE SEQUENCE [LARGE SCALE GENOMIC DNA]</scope>
    <source>
        <strain evidence="3">CBS 284.82</strain>
    </source>
</reference>
<feature type="compositionally biased region" description="Basic and acidic residues" evidence="1">
    <location>
        <begin position="41"/>
        <end position="50"/>
    </location>
</feature>
<feature type="compositionally biased region" description="Polar residues" evidence="1">
    <location>
        <begin position="242"/>
        <end position="253"/>
    </location>
</feature>
<evidence type="ECO:0000256" key="1">
    <source>
        <dbReference type="SAM" id="MobiDB-lite"/>
    </source>
</evidence>
<organism evidence="2 3">
    <name type="scientific">Parachaetomium inaequale</name>
    <dbReference type="NCBI Taxonomy" id="2588326"/>
    <lineage>
        <taxon>Eukaryota</taxon>
        <taxon>Fungi</taxon>
        <taxon>Dikarya</taxon>
        <taxon>Ascomycota</taxon>
        <taxon>Pezizomycotina</taxon>
        <taxon>Sordariomycetes</taxon>
        <taxon>Sordariomycetidae</taxon>
        <taxon>Sordariales</taxon>
        <taxon>Chaetomiaceae</taxon>
        <taxon>Parachaetomium</taxon>
    </lineage>
</organism>
<feature type="compositionally biased region" description="Basic and acidic residues" evidence="1">
    <location>
        <begin position="7"/>
        <end position="17"/>
    </location>
</feature>
<dbReference type="PANTHER" id="PTHR39606">
    <property type="entry name" value="SURFACE PROTEIN, PUTATIVE-RELATED"/>
    <property type="match status" value="1"/>
</dbReference>
<feature type="compositionally biased region" description="Basic and acidic residues" evidence="1">
    <location>
        <begin position="194"/>
        <end position="203"/>
    </location>
</feature>
<keyword evidence="3" id="KW-1185">Reference proteome</keyword>
<sequence length="304" mass="30488">MSGIVNKIKEAVHSDSSKHHRSAPEGTHGPHSNRAANAADPRVDSDRDHSSTVGTGRTAGHGEFGSTGYGTGASTGTGTGRTAGHGEFGSTGYGTGTAEGTHGPHGNRAANAMDPRVDSDLDNSRTMGTGTAGTGTTGFGSGGTGFGSGTTGMTGTHHTAGGVGSGATGMTGTHGAPAGTYGPHGNRMANAADPRVDSDRDGRGAIGTGPGPASNTAGPHKSDMANKADPRVDSDLDGSRTMGGNKTYQSGTMSAHRDPTDAAQVPPSVLKKHVGAPSIEHEDAGHHRERRNSIKTHQESFRGI</sequence>
<evidence type="ECO:0000313" key="3">
    <source>
        <dbReference type="Proteomes" id="UP001303115"/>
    </source>
</evidence>
<feature type="compositionally biased region" description="Basic and acidic residues" evidence="1">
    <location>
        <begin position="220"/>
        <end position="238"/>
    </location>
</feature>
<feature type="region of interest" description="Disordered" evidence="1">
    <location>
        <begin position="1"/>
        <end position="304"/>
    </location>
</feature>
<dbReference type="EMBL" id="MU854504">
    <property type="protein sequence ID" value="KAK4033897.1"/>
    <property type="molecule type" value="Genomic_DNA"/>
</dbReference>
<evidence type="ECO:0000313" key="2">
    <source>
        <dbReference type="EMBL" id="KAK4033897.1"/>
    </source>
</evidence>
<feature type="compositionally biased region" description="Gly residues" evidence="1">
    <location>
        <begin position="57"/>
        <end position="97"/>
    </location>
</feature>
<name>A0AAN6SNJ8_9PEZI</name>
<gene>
    <name evidence="2" type="ORF">C8A01DRAFT_49599</name>
</gene>
<comment type="caution">
    <text evidence="2">The sequence shown here is derived from an EMBL/GenBank/DDBJ whole genome shotgun (WGS) entry which is preliminary data.</text>
</comment>
<dbReference type="AlphaFoldDB" id="A0AAN6SNJ8"/>
<feature type="compositionally biased region" description="Gly residues" evidence="1">
    <location>
        <begin position="130"/>
        <end position="152"/>
    </location>
</feature>
<proteinExistence type="predicted"/>
<dbReference type="Proteomes" id="UP001303115">
    <property type="component" value="Unassembled WGS sequence"/>
</dbReference>
<dbReference type="PANTHER" id="PTHR39606:SF1">
    <property type="entry name" value="CELL SURFACE PROTEIN"/>
    <property type="match status" value="1"/>
</dbReference>
<accession>A0AAN6SNJ8</accession>
<protein>
    <submittedName>
        <fullName evidence="2">Uncharacterized protein</fullName>
    </submittedName>
</protein>